<dbReference type="Pfam" id="PF13640">
    <property type="entry name" value="2OG-FeII_Oxy_3"/>
    <property type="match status" value="1"/>
</dbReference>
<dbReference type="PANTHER" id="PTHR10869:SF246">
    <property type="entry name" value="TRANSMEMBRANE PROLYL 4-HYDROXYLASE"/>
    <property type="match status" value="1"/>
</dbReference>
<sequence>MSTFDKNLIYTYDHAISPSLCKTIIDMYEKEDDKYNGVTGRGYDPTIKETVDFNIPNGVSPWERIYTFLNKELTKNIKLYFNQLNTINNLDILSSKYIGGKFLQYDSFMIQKYFKNKGKFEYHNDFSCDFEKSRYRLVTFIFYLNDVDEGGETEIWGHMRIKPTAGKLLLFPALWTFPHCGKIPTSSDKYIITGWLYINQNHNVITRLNKLIDNYKPRVI</sequence>
<organism evidence="7">
    <name type="scientific">viral metagenome</name>
    <dbReference type="NCBI Taxonomy" id="1070528"/>
    <lineage>
        <taxon>unclassified sequences</taxon>
        <taxon>metagenomes</taxon>
        <taxon>organismal metagenomes</taxon>
    </lineage>
</organism>
<dbReference type="AlphaFoldDB" id="A0A6C0B6W7"/>
<dbReference type="EMBL" id="MN739083">
    <property type="protein sequence ID" value="QHS87604.1"/>
    <property type="molecule type" value="Genomic_DNA"/>
</dbReference>
<dbReference type="InterPro" id="IPR044862">
    <property type="entry name" value="Pro_4_hyd_alph_FE2OG_OXY"/>
</dbReference>
<feature type="domain" description="Fe2OG dioxygenase" evidence="6">
    <location>
        <begin position="104"/>
        <end position="198"/>
    </location>
</feature>
<comment type="cofactor">
    <cofactor evidence="1">
        <name>L-ascorbate</name>
        <dbReference type="ChEBI" id="CHEBI:38290"/>
    </cofactor>
</comment>
<name>A0A6C0B6W7_9ZZZZ</name>
<dbReference type="InterPro" id="IPR045054">
    <property type="entry name" value="P4HA-like"/>
</dbReference>
<protein>
    <recommendedName>
        <fullName evidence="6">Fe2OG dioxygenase domain-containing protein</fullName>
    </recommendedName>
</protein>
<evidence type="ECO:0000256" key="2">
    <source>
        <dbReference type="ARBA" id="ARBA00022723"/>
    </source>
</evidence>
<accession>A0A6C0B6W7</accession>
<dbReference type="GO" id="GO:0031418">
    <property type="term" value="F:L-ascorbic acid binding"/>
    <property type="evidence" value="ECO:0007669"/>
    <property type="project" value="InterPro"/>
</dbReference>
<evidence type="ECO:0000256" key="4">
    <source>
        <dbReference type="ARBA" id="ARBA00023002"/>
    </source>
</evidence>
<keyword evidence="3" id="KW-0223">Dioxygenase</keyword>
<dbReference type="SMART" id="SM00702">
    <property type="entry name" value="P4Hc"/>
    <property type="match status" value="1"/>
</dbReference>
<evidence type="ECO:0000256" key="3">
    <source>
        <dbReference type="ARBA" id="ARBA00022964"/>
    </source>
</evidence>
<evidence type="ECO:0000256" key="5">
    <source>
        <dbReference type="ARBA" id="ARBA00023004"/>
    </source>
</evidence>
<dbReference type="InterPro" id="IPR005123">
    <property type="entry name" value="Oxoglu/Fe-dep_dioxygenase_dom"/>
</dbReference>
<keyword evidence="4" id="KW-0560">Oxidoreductase</keyword>
<dbReference type="PROSITE" id="PS51471">
    <property type="entry name" value="FE2OG_OXY"/>
    <property type="match status" value="1"/>
</dbReference>
<dbReference type="InterPro" id="IPR006620">
    <property type="entry name" value="Pro_4_hyd_alph"/>
</dbReference>
<evidence type="ECO:0000313" key="7">
    <source>
        <dbReference type="EMBL" id="QHS87604.1"/>
    </source>
</evidence>
<dbReference type="GO" id="GO:0051213">
    <property type="term" value="F:dioxygenase activity"/>
    <property type="evidence" value="ECO:0007669"/>
    <property type="project" value="UniProtKB-KW"/>
</dbReference>
<dbReference type="GO" id="GO:0005506">
    <property type="term" value="F:iron ion binding"/>
    <property type="evidence" value="ECO:0007669"/>
    <property type="project" value="InterPro"/>
</dbReference>
<dbReference type="PANTHER" id="PTHR10869">
    <property type="entry name" value="PROLYL 4-HYDROXYLASE ALPHA SUBUNIT"/>
    <property type="match status" value="1"/>
</dbReference>
<keyword evidence="2" id="KW-0479">Metal-binding</keyword>
<proteinExistence type="predicted"/>
<evidence type="ECO:0000256" key="1">
    <source>
        <dbReference type="ARBA" id="ARBA00001961"/>
    </source>
</evidence>
<dbReference type="GO" id="GO:0016705">
    <property type="term" value="F:oxidoreductase activity, acting on paired donors, with incorporation or reduction of molecular oxygen"/>
    <property type="evidence" value="ECO:0007669"/>
    <property type="project" value="InterPro"/>
</dbReference>
<dbReference type="Gene3D" id="2.60.120.620">
    <property type="entry name" value="q2cbj1_9rhob like domain"/>
    <property type="match status" value="1"/>
</dbReference>
<keyword evidence="5" id="KW-0408">Iron</keyword>
<reference evidence="7" key="1">
    <citation type="journal article" date="2020" name="Nature">
        <title>Giant virus diversity and host interactions through global metagenomics.</title>
        <authorList>
            <person name="Schulz F."/>
            <person name="Roux S."/>
            <person name="Paez-Espino D."/>
            <person name="Jungbluth S."/>
            <person name="Walsh D.A."/>
            <person name="Denef V.J."/>
            <person name="McMahon K.D."/>
            <person name="Konstantinidis K.T."/>
            <person name="Eloe-Fadrosh E.A."/>
            <person name="Kyrpides N.C."/>
            <person name="Woyke T."/>
        </authorList>
    </citation>
    <scope>NUCLEOTIDE SEQUENCE</scope>
    <source>
        <strain evidence="7">GVMAG-M-3300010157-4</strain>
    </source>
</reference>
<evidence type="ECO:0000259" key="6">
    <source>
        <dbReference type="PROSITE" id="PS51471"/>
    </source>
</evidence>